<protein>
    <submittedName>
        <fullName evidence="1">Uncharacterized protein</fullName>
    </submittedName>
</protein>
<evidence type="ECO:0000313" key="1">
    <source>
        <dbReference type="EMBL" id="KAJ8112248.1"/>
    </source>
</evidence>
<keyword evidence="2" id="KW-1185">Reference proteome</keyword>
<dbReference type="EMBL" id="JAPHNI010000339">
    <property type="protein sequence ID" value="KAJ8112248.1"/>
    <property type="molecule type" value="Genomic_DNA"/>
</dbReference>
<organism evidence="1 2">
    <name type="scientific">Boeremia exigua</name>
    <dbReference type="NCBI Taxonomy" id="749465"/>
    <lineage>
        <taxon>Eukaryota</taxon>
        <taxon>Fungi</taxon>
        <taxon>Dikarya</taxon>
        <taxon>Ascomycota</taxon>
        <taxon>Pezizomycotina</taxon>
        <taxon>Dothideomycetes</taxon>
        <taxon>Pleosporomycetidae</taxon>
        <taxon>Pleosporales</taxon>
        <taxon>Pleosporineae</taxon>
        <taxon>Didymellaceae</taxon>
        <taxon>Boeremia</taxon>
    </lineage>
</organism>
<name>A0ACC2IAN8_9PLEO</name>
<comment type="caution">
    <text evidence="1">The sequence shown here is derived from an EMBL/GenBank/DDBJ whole genome shotgun (WGS) entry which is preliminary data.</text>
</comment>
<proteinExistence type="predicted"/>
<evidence type="ECO:0000313" key="2">
    <source>
        <dbReference type="Proteomes" id="UP001153331"/>
    </source>
</evidence>
<reference evidence="1" key="1">
    <citation type="submission" date="2022-11" db="EMBL/GenBank/DDBJ databases">
        <title>Genome Sequence of Boeremia exigua.</title>
        <authorList>
            <person name="Buettner E."/>
        </authorList>
    </citation>
    <scope>NUCLEOTIDE SEQUENCE</scope>
    <source>
        <strain evidence="1">CU02</strain>
    </source>
</reference>
<gene>
    <name evidence="1" type="ORF">OPT61_g5342</name>
</gene>
<dbReference type="Proteomes" id="UP001153331">
    <property type="component" value="Unassembled WGS sequence"/>
</dbReference>
<sequence length="1125" mass="124738">MTTTSSQGLYCINSESALRISICVQLGILVFLATSIGLTVVALATWYTNHTFVKDVRSNSLALSASLKSAQLSSNLLLMQTLVRQATLRRSPQAALEIHYREGRSTTDQWNWTAEDYDAMFAGSKNSRIALQARIYHKEDAKRILFSRTASSVRNETLPYERPDGQFALMGDQTFGYIPQLYPQFDVRTINHTSEQYEASYCGKVIDRSSPLFSGPYRVSDQLTLVSITMPIVNNTSVDRTIGWLTVVLDARLIKEVVESRDGLGYSGINLIVGPYNTTNHFPAGFLFSTPDYSTPDDFNVHFVLPSGSSGDLRRNFDHGTAPPFDWALYPAVRDGFASATGNRNNAGSELSTTNEQNSKISMGHAVVNSTMVDWMIVVERSHSEVWAPINRLRRVIISCAFGTMAGMLALTFPLTHYLSRPVRRLRDATRTTVQPQPSKNSILTDETDAEDKVPDMAYSLRSALLRYMTHYRRLFTMGHVPEQKPYARKHFIIPSEVKDGKHMIHDELTELTETFNKMVRELMTQYEELEERVQQRTAELESSKEVAEAANKSKTLFIANISHEIKTPLNGIMGMLAVCLSEDNPPKLKQSLEIIYKSGVLLSNLLTELLTFSQIEFGQHSSLDEKKFKLRDIGTQILAIFGQQAEEGGNILSVRFEGPHSTQSDMEREKDEGIAPITSTYEPLEDMLLYGDDHLILRVILHLVSNSLKFTPAGGTVTVNFRCNGELDLSDGGKVPIPSRNSSYLGSKFASSTAKDEPASTAASHRNAPEYAQKPRSTISITPDMILHRSKKQSSEEWLSVEIEVQDTGLGIPEHLHSKIFEPFVQGDLSLNKKYSGTGLGLSICSRLANLLKGGMSMRSQVGQGSVFMLTLPLRYLPNKSDSMASSTLDTSTAALRGAYEKNDRYQSSGTIRAILPTRSVSSATVRVGARTRPSPGITSEPNLESRSVGAHRIFFASTSSLVLTPSSEFASERLVGKVTEYQEAVKVLVAEDNKTNQEVIRRMLKLEGLYNVTIAVDGLEAVARVKESLRQQDPYMLILMDVQMPNLDGLQATKIIRQEGFRAPIVALSAYTAQANMNECLNSGMNAFLSKPILRSALRNILRTYLPAINKKDKGEIVAAVGS</sequence>
<accession>A0ACC2IAN8</accession>